<keyword evidence="3" id="KW-1185">Reference proteome</keyword>
<dbReference type="EMBL" id="JAPDRK010000012">
    <property type="protein sequence ID" value="KAJ9607436.1"/>
    <property type="molecule type" value="Genomic_DNA"/>
</dbReference>
<reference evidence="2" key="1">
    <citation type="submission" date="2022-10" db="EMBL/GenBank/DDBJ databases">
        <title>Culturing micro-colonial fungi from biological soil crusts in the Mojave desert and describing Neophaeococcomyces mojavensis, and introducing the new genera and species Taxawa tesnikishii.</title>
        <authorList>
            <person name="Kurbessoian T."/>
            <person name="Stajich J.E."/>
        </authorList>
    </citation>
    <scope>NUCLEOTIDE SEQUENCE</scope>
    <source>
        <strain evidence="2">TK_41</strain>
    </source>
</reference>
<evidence type="ECO:0008006" key="4">
    <source>
        <dbReference type="Google" id="ProtNLM"/>
    </source>
</evidence>
<dbReference type="Proteomes" id="UP001172673">
    <property type="component" value="Unassembled WGS sequence"/>
</dbReference>
<evidence type="ECO:0000313" key="2">
    <source>
        <dbReference type="EMBL" id="KAJ9607436.1"/>
    </source>
</evidence>
<dbReference type="AlphaFoldDB" id="A0AA39CGN6"/>
<proteinExistence type="predicted"/>
<accession>A0AA39CGN6</accession>
<protein>
    <recommendedName>
        <fullName evidence="4">F-box domain-containing protein</fullName>
    </recommendedName>
</protein>
<comment type="caution">
    <text evidence="2">The sequence shown here is derived from an EMBL/GenBank/DDBJ whole genome shotgun (WGS) entry which is preliminary data.</text>
</comment>
<feature type="region of interest" description="Disordered" evidence="1">
    <location>
        <begin position="36"/>
        <end position="57"/>
    </location>
</feature>
<sequence length="386" mass="44053">MDGQLVSAEASTGGDQSLVDRTLKLGIGRNKPMRYQVKPATSDSGGQIPTNTAADPVMGVSKPSQLLELPVEVRLKIYSHFARIPTNREHGVDRVTFKKERNAISKTRRSLLKVNRKISEEFKPIFYRSTSIIVHAKQPPIPNPWYQPPRSDLSKEEDEEEKKSRDRKSVVHVEKIITKGTPMNLETQFLSTLAPHLLAEIRCIEYDATIWGGVYIWRPTEFHFDSETSDFPDHSRERGSNVDFAGLQEMPSLLRRFMPALPALEEVKLYGFSDDYMLLVYTITKFQSSNLRWLWADASYHGSWEKIESLLTKGDPLTEGETAPIPNWEITRTVNLKEHENYLGELFIQKVEVVFRKPQPQTHDLGMLTPTSPKLIAVYKSQDGKE</sequence>
<evidence type="ECO:0000256" key="1">
    <source>
        <dbReference type="SAM" id="MobiDB-lite"/>
    </source>
</evidence>
<gene>
    <name evidence="2" type="ORF">H2200_008509</name>
</gene>
<feature type="compositionally biased region" description="Polar residues" evidence="1">
    <location>
        <begin position="39"/>
        <end position="53"/>
    </location>
</feature>
<name>A0AA39CGN6_9EURO</name>
<feature type="region of interest" description="Disordered" evidence="1">
    <location>
        <begin position="138"/>
        <end position="167"/>
    </location>
</feature>
<organism evidence="2 3">
    <name type="scientific">Cladophialophora chaetospira</name>
    <dbReference type="NCBI Taxonomy" id="386627"/>
    <lineage>
        <taxon>Eukaryota</taxon>
        <taxon>Fungi</taxon>
        <taxon>Dikarya</taxon>
        <taxon>Ascomycota</taxon>
        <taxon>Pezizomycotina</taxon>
        <taxon>Eurotiomycetes</taxon>
        <taxon>Chaetothyriomycetidae</taxon>
        <taxon>Chaetothyriales</taxon>
        <taxon>Herpotrichiellaceae</taxon>
        <taxon>Cladophialophora</taxon>
    </lineage>
</organism>
<evidence type="ECO:0000313" key="3">
    <source>
        <dbReference type="Proteomes" id="UP001172673"/>
    </source>
</evidence>